<name>A0AAD4QEC0_9AGAM</name>
<sequence>MAPLAGRPPFATDEPDSVYATSHPQARYRQPPKEDPNARTSAYNHYDGYLNNGYDDSSHGKPAALAPSVQPVPQQAPVPLLAPKPGYAAPIAALSMPQSSPSPEAAQFPPGINPPLARPDQHGAPRMPPAVVRARPPPVAPIAVPSTPHPLPPTMTPILPVFARPAQPTQANEVKWGPEPILRGNSEEKLIPRRGEKGDDFWRRFSMIAKEENTKRYSQKLSPWLRETQGGKKRMSGWVWVIGLIIFACAGLGIGLGLYISHKSPSHQDPTAFGGGGNHGTGPTTTSQATDTGAGSHSLSRHVSPTNTVARRAAFADALPTPMSGAPIHVVHVSLPRWDAPGAPRARHQRRHLNRALV</sequence>
<comment type="caution">
    <text evidence="3">The sequence shown here is derived from an EMBL/GenBank/DDBJ whole genome shotgun (WGS) entry which is preliminary data.</text>
</comment>
<keyword evidence="4" id="KW-1185">Reference proteome</keyword>
<evidence type="ECO:0000256" key="1">
    <source>
        <dbReference type="SAM" id="MobiDB-lite"/>
    </source>
</evidence>
<dbReference type="EMBL" id="JAKELL010000005">
    <property type="protein sequence ID" value="KAH8998536.1"/>
    <property type="molecule type" value="Genomic_DNA"/>
</dbReference>
<dbReference type="Proteomes" id="UP001201163">
    <property type="component" value="Unassembled WGS sequence"/>
</dbReference>
<gene>
    <name evidence="3" type="ORF">EDB92DRAFT_1835733</name>
</gene>
<feature type="region of interest" description="Disordered" evidence="1">
    <location>
        <begin position="270"/>
        <end position="305"/>
    </location>
</feature>
<keyword evidence="2" id="KW-0812">Transmembrane</keyword>
<feature type="compositionally biased region" description="Low complexity" evidence="1">
    <location>
        <begin position="62"/>
        <end position="73"/>
    </location>
</feature>
<feature type="transmembrane region" description="Helical" evidence="2">
    <location>
        <begin position="238"/>
        <end position="260"/>
    </location>
</feature>
<evidence type="ECO:0000313" key="4">
    <source>
        <dbReference type="Proteomes" id="UP001201163"/>
    </source>
</evidence>
<evidence type="ECO:0000256" key="2">
    <source>
        <dbReference type="SAM" id="Phobius"/>
    </source>
</evidence>
<proteinExistence type="predicted"/>
<accession>A0AAD4QEC0</accession>
<keyword evidence="2" id="KW-0472">Membrane</keyword>
<feature type="region of interest" description="Disordered" evidence="1">
    <location>
        <begin position="1"/>
        <end position="81"/>
    </location>
</feature>
<dbReference type="AlphaFoldDB" id="A0AAD4QEC0"/>
<organism evidence="3 4">
    <name type="scientific">Lactarius akahatsu</name>
    <dbReference type="NCBI Taxonomy" id="416441"/>
    <lineage>
        <taxon>Eukaryota</taxon>
        <taxon>Fungi</taxon>
        <taxon>Dikarya</taxon>
        <taxon>Basidiomycota</taxon>
        <taxon>Agaricomycotina</taxon>
        <taxon>Agaricomycetes</taxon>
        <taxon>Russulales</taxon>
        <taxon>Russulaceae</taxon>
        <taxon>Lactarius</taxon>
    </lineage>
</organism>
<evidence type="ECO:0000313" key="3">
    <source>
        <dbReference type="EMBL" id="KAH8998536.1"/>
    </source>
</evidence>
<feature type="compositionally biased region" description="Polar residues" evidence="1">
    <location>
        <begin position="287"/>
        <end position="305"/>
    </location>
</feature>
<reference evidence="3" key="1">
    <citation type="submission" date="2022-01" db="EMBL/GenBank/DDBJ databases">
        <title>Comparative genomics reveals a dynamic genome evolution in the ectomycorrhizal milk-cap (Lactarius) mushrooms.</title>
        <authorList>
            <consortium name="DOE Joint Genome Institute"/>
            <person name="Lebreton A."/>
            <person name="Tang N."/>
            <person name="Kuo A."/>
            <person name="LaButti K."/>
            <person name="Drula E."/>
            <person name="Barry K."/>
            <person name="Clum A."/>
            <person name="Lipzen A."/>
            <person name="Mousain D."/>
            <person name="Ng V."/>
            <person name="Wang R."/>
            <person name="Wang X."/>
            <person name="Dai Y."/>
            <person name="Henrissat B."/>
            <person name="Grigoriev I.V."/>
            <person name="Guerin-Laguette A."/>
            <person name="Yu F."/>
            <person name="Martin F.M."/>
        </authorList>
    </citation>
    <scope>NUCLEOTIDE SEQUENCE</scope>
    <source>
        <strain evidence="3">QP</strain>
    </source>
</reference>
<keyword evidence="2" id="KW-1133">Transmembrane helix</keyword>
<protein>
    <submittedName>
        <fullName evidence="3">Uncharacterized protein</fullName>
    </submittedName>
</protein>